<dbReference type="CDD" id="cd07344">
    <property type="entry name" value="M48_yhfN_like"/>
    <property type="match status" value="1"/>
</dbReference>
<dbReference type="EMBL" id="JADCKF010000003">
    <property type="protein sequence ID" value="MBE5055173.1"/>
    <property type="molecule type" value="Genomic_DNA"/>
</dbReference>
<dbReference type="Pfam" id="PF01863">
    <property type="entry name" value="YgjP-like"/>
    <property type="match status" value="1"/>
</dbReference>
<dbReference type="Proteomes" id="UP000806211">
    <property type="component" value="Unassembled WGS sequence"/>
</dbReference>
<dbReference type="Gene3D" id="3.30.2010.10">
    <property type="entry name" value="Metalloproteases ('zincins'), catalytic domain"/>
    <property type="match status" value="1"/>
</dbReference>
<gene>
    <name evidence="2" type="ORF">INF37_04060</name>
</gene>
<organism evidence="2 3">
    <name type="scientific">Pseudoflavonifractor gallinarum</name>
    <dbReference type="NCBI Taxonomy" id="2779352"/>
    <lineage>
        <taxon>Bacteria</taxon>
        <taxon>Bacillati</taxon>
        <taxon>Bacillota</taxon>
        <taxon>Clostridia</taxon>
        <taxon>Eubacteriales</taxon>
        <taxon>Oscillospiraceae</taxon>
        <taxon>Pseudoflavonifractor</taxon>
    </lineage>
</organism>
<dbReference type="InterPro" id="IPR002725">
    <property type="entry name" value="YgjP-like_metallopeptidase"/>
</dbReference>
<name>A0ABR9R901_9FIRM</name>
<evidence type="ECO:0000313" key="2">
    <source>
        <dbReference type="EMBL" id="MBE5055173.1"/>
    </source>
</evidence>
<dbReference type="InterPro" id="IPR053136">
    <property type="entry name" value="UTP_pyrophosphatase-like"/>
</dbReference>
<dbReference type="RefSeq" id="WP_120485577.1">
    <property type="nucleotide sequence ID" value="NZ_JADCKF010000003.1"/>
</dbReference>
<keyword evidence="3" id="KW-1185">Reference proteome</keyword>
<evidence type="ECO:0000313" key="3">
    <source>
        <dbReference type="Proteomes" id="UP000806211"/>
    </source>
</evidence>
<proteinExistence type="predicted"/>
<accession>A0ABR9R901</accession>
<dbReference type="PANTHER" id="PTHR30399">
    <property type="entry name" value="UNCHARACTERIZED PROTEIN YGJP"/>
    <property type="match status" value="1"/>
</dbReference>
<dbReference type="PANTHER" id="PTHR30399:SF1">
    <property type="entry name" value="UTP PYROPHOSPHATASE"/>
    <property type="match status" value="1"/>
</dbReference>
<feature type="domain" description="YgjP-like metallopeptidase" evidence="1">
    <location>
        <begin position="25"/>
        <end position="235"/>
    </location>
</feature>
<sequence length="241" mass="28542">MEKVSIMLPTSQKTVEVNLDRKTMKTCRLKVYPTQEIVLSIPQTVPIEWAEEFLTDKSSWIESKLESFQRTSGYAATDEIRNGFSIKMLGEDMLFVLTECDKEQVYSEGKRIYICCHDPDDQEKVWNLFESWWRKQAKAILQKRAEHWYPIIEKYGVAMPKVAVRKMKTLWGSCSVNRGAITLNFYLIKARMPYIDYVILHELTHFLYPNHSKQFYMFLSNYMPDWKERKCILDQEVVHGL</sequence>
<protein>
    <submittedName>
        <fullName evidence="2">M48 family metallopeptidase</fullName>
    </submittedName>
</protein>
<comment type="caution">
    <text evidence="2">The sequence shown here is derived from an EMBL/GenBank/DDBJ whole genome shotgun (WGS) entry which is preliminary data.</text>
</comment>
<evidence type="ECO:0000259" key="1">
    <source>
        <dbReference type="Pfam" id="PF01863"/>
    </source>
</evidence>
<reference evidence="2 3" key="1">
    <citation type="submission" date="2020-10" db="EMBL/GenBank/DDBJ databases">
        <title>ChiBAC.</title>
        <authorList>
            <person name="Zenner C."/>
            <person name="Hitch T.C.A."/>
            <person name="Clavel T."/>
        </authorList>
    </citation>
    <scope>NUCLEOTIDE SEQUENCE [LARGE SCALE GENOMIC DNA]</scope>
    <source>
        <strain evidence="2 3">DSM 107456</strain>
    </source>
</reference>